<dbReference type="Gene3D" id="3.40.50.1240">
    <property type="entry name" value="Phosphoglycerate mutase-like"/>
    <property type="match status" value="1"/>
</dbReference>
<evidence type="ECO:0000256" key="1">
    <source>
        <dbReference type="SAM" id="MobiDB-lite"/>
    </source>
</evidence>
<dbReference type="InterPro" id="IPR051710">
    <property type="entry name" value="Phosphatase_SH3-domain"/>
</dbReference>
<dbReference type="EMBL" id="NESQ01000008">
    <property type="protein sequence ID" value="PUU83654.1"/>
    <property type="molecule type" value="Genomic_DNA"/>
</dbReference>
<dbReference type="AlphaFoldDB" id="A0A2T7A7F0"/>
<evidence type="ECO:0000313" key="3">
    <source>
        <dbReference type="Proteomes" id="UP000244722"/>
    </source>
</evidence>
<proteinExistence type="predicted"/>
<dbReference type="InterPro" id="IPR013078">
    <property type="entry name" value="His_Pase_superF_clade-1"/>
</dbReference>
<evidence type="ECO:0000313" key="2">
    <source>
        <dbReference type="EMBL" id="PUU83654.1"/>
    </source>
</evidence>
<dbReference type="CDD" id="cd07067">
    <property type="entry name" value="HP_PGM_like"/>
    <property type="match status" value="1"/>
</dbReference>
<feature type="region of interest" description="Disordered" evidence="1">
    <location>
        <begin position="273"/>
        <end position="297"/>
    </location>
</feature>
<dbReference type="PANTHER" id="PTHR16469:SF51">
    <property type="entry name" value="TRANSCRIPTION FACTOR TAU 55 KDA SUBUNIT"/>
    <property type="match status" value="1"/>
</dbReference>
<protein>
    <submittedName>
        <fullName evidence="2">Histidine phosphatase superfamily</fullName>
    </submittedName>
</protein>
<dbReference type="SUPFAM" id="SSF53254">
    <property type="entry name" value="Phosphoglycerate mutase-like"/>
    <property type="match status" value="1"/>
</dbReference>
<keyword evidence="3" id="KW-1185">Reference proteome</keyword>
<sequence>MLEAIYITRHGFRSNWVTDNQGNYSAMITSPTGIPSDPPLAAHGTEQAKELMAHLVKLDPKIDKIYSSPFYRCLETINPTAEALDLGILVDNGIGEWYGVGRFDHPSPASPELLHTFFPRVSLSYVPTIIPSTKGETIAQVHDRTAYALARIIADIDRGWAEEGKGPKAIIICSHAATNIAAGRALTGDENFDVKTGTCSLSTYRRRKAPTSPIIVPLPSDEFPVPDTAWRGGNGVGGGWDNVINGDCTFLKNGEERNWWFSNDEAWDSAVVKQKPGKASEGGPGSAPQAGQMEAKI</sequence>
<name>A0A2T7A7F0_TUBBO</name>
<organism evidence="2 3">
    <name type="scientific">Tuber borchii</name>
    <name type="common">White truffle</name>
    <dbReference type="NCBI Taxonomy" id="42251"/>
    <lineage>
        <taxon>Eukaryota</taxon>
        <taxon>Fungi</taxon>
        <taxon>Dikarya</taxon>
        <taxon>Ascomycota</taxon>
        <taxon>Pezizomycotina</taxon>
        <taxon>Pezizomycetes</taxon>
        <taxon>Pezizales</taxon>
        <taxon>Tuberaceae</taxon>
        <taxon>Tuber</taxon>
    </lineage>
</organism>
<dbReference type="Proteomes" id="UP000244722">
    <property type="component" value="Unassembled WGS sequence"/>
</dbReference>
<dbReference type="STRING" id="42251.A0A2T7A7F0"/>
<dbReference type="PANTHER" id="PTHR16469">
    <property type="entry name" value="UBIQUITIN-ASSOCIATED AND SH3 DOMAIN-CONTAINING BA-RELATED"/>
    <property type="match status" value="1"/>
</dbReference>
<dbReference type="InterPro" id="IPR029033">
    <property type="entry name" value="His_PPase_superfam"/>
</dbReference>
<accession>A0A2T7A7F0</accession>
<dbReference type="OrthoDB" id="414418at2759"/>
<gene>
    <name evidence="2" type="ORF">B9Z19DRAFT_962762</name>
</gene>
<reference evidence="2 3" key="1">
    <citation type="submission" date="2017-04" db="EMBL/GenBank/DDBJ databases">
        <title>Draft genome sequence of Tuber borchii Vittad., a whitish edible truffle.</title>
        <authorList>
            <consortium name="DOE Joint Genome Institute"/>
            <person name="Murat C."/>
            <person name="Kuo A."/>
            <person name="Barry K.W."/>
            <person name="Clum A."/>
            <person name="Dockter R.B."/>
            <person name="Fauchery L."/>
            <person name="Iotti M."/>
            <person name="Kohler A."/>
            <person name="Labutti K."/>
            <person name="Lindquist E.A."/>
            <person name="Lipzen A."/>
            <person name="Ohm R.A."/>
            <person name="Wang M."/>
            <person name="Grigoriev I.V."/>
            <person name="Zambonelli A."/>
            <person name="Martin F.M."/>
        </authorList>
    </citation>
    <scope>NUCLEOTIDE SEQUENCE [LARGE SCALE GENOMIC DNA]</scope>
    <source>
        <strain evidence="2 3">Tbo3840</strain>
    </source>
</reference>
<comment type="caution">
    <text evidence="2">The sequence shown here is derived from an EMBL/GenBank/DDBJ whole genome shotgun (WGS) entry which is preliminary data.</text>
</comment>
<dbReference type="Pfam" id="PF00300">
    <property type="entry name" value="His_Phos_1"/>
    <property type="match status" value="1"/>
</dbReference>